<dbReference type="EMBL" id="FPKS01000002">
    <property type="protein sequence ID" value="SFZ71695.1"/>
    <property type="molecule type" value="Genomic_DNA"/>
</dbReference>
<keyword evidence="5" id="KW-1185">Reference proteome</keyword>
<proteinExistence type="predicted"/>
<evidence type="ECO:0000256" key="1">
    <source>
        <dbReference type="SAM" id="MobiDB-lite"/>
    </source>
</evidence>
<dbReference type="AlphaFoldDB" id="A0A1K2H710"/>
<feature type="region of interest" description="Disordered" evidence="1">
    <location>
        <begin position="155"/>
        <end position="207"/>
    </location>
</feature>
<evidence type="ECO:0008006" key="6">
    <source>
        <dbReference type="Google" id="ProtNLM"/>
    </source>
</evidence>
<dbReference type="Proteomes" id="UP000185655">
    <property type="component" value="Unassembled WGS sequence"/>
</dbReference>
<accession>A0A1K2H710</accession>
<reference evidence="3 4" key="2">
    <citation type="submission" date="2016-11" db="EMBL/GenBank/DDBJ databases">
        <authorList>
            <person name="Jaros S."/>
            <person name="Januszkiewicz K."/>
            <person name="Wedrychowicz H."/>
        </authorList>
    </citation>
    <scope>NUCLEOTIDE SEQUENCE [LARGE SCALE GENOMIC DNA]</scope>
    <source>
        <strain evidence="3 4">DSM 22330</strain>
    </source>
</reference>
<name>A0A1K2H710_9LACT</name>
<dbReference type="EMBL" id="JXJT01000002">
    <property type="protein sequence ID" value="PCS04610.1"/>
    <property type="molecule type" value="Genomic_DNA"/>
</dbReference>
<gene>
    <name evidence="2" type="ORF">RR45_GL000925</name>
    <name evidence="3" type="ORF">SAMN02746068_00468</name>
</gene>
<organism evidence="3 4">
    <name type="scientific">Pseudolactococcus chungangensis CAU 28 = DSM 22330</name>
    <dbReference type="NCBI Taxonomy" id="1122154"/>
    <lineage>
        <taxon>Bacteria</taxon>
        <taxon>Bacillati</taxon>
        <taxon>Bacillota</taxon>
        <taxon>Bacilli</taxon>
        <taxon>Lactobacillales</taxon>
        <taxon>Streptococcaceae</taxon>
        <taxon>Pseudolactococcus</taxon>
    </lineage>
</organism>
<evidence type="ECO:0000313" key="4">
    <source>
        <dbReference type="Proteomes" id="UP000185655"/>
    </source>
</evidence>
<feature type="compositionally biased region" description="Low complexity" evidence="1">
    <location>
        <begin position="155"/>
        <end position="181"/>
    </location>
</feature>
<dbReference type="Proteomes" id="UP000218979">
    <property type="component" value="Unassembled WGS sequence"/>
</dbReference>
<dbReference type="RefSeq" id="WP_072353453.1">
    <property type="nucleotide sequence ID" value="NZ_FPKS01000002.1"/>
</dbReference>
<protein>
    <recommendedName>
        <fullName evidence="6">DUF669 domain-containing protein</fullName>
    </recommendedName>
</protein>
<sequence>MTMNANDEMEILGWDDEVEEGSPFVLLPAGDYPFVVVNFERGIYEKPTNYESKVPANCPMAIVTIEVTAPDGQKTTLTEKLFLYKKMQWKINQFFTSIGAPKSADGKVKMNWNMVLGSHGTAKIIINDYKDRKTGEDKQSNRIDTFNEPAAAANATNYAQPQAPQPPVQQAQQPTQQQAPVTSPFPAPTNTPQQPQTPPTGGYNFGG</sequence>
<dbReference type="OrthoDB" id="1645191at2"/>
<evidence type="ECO:0000313" key="3">
    <source>
        <dbReference type="EMBL" id="SFZ71695.1"/>
    </source>
</evidence>
<reference evidence="2 5" key="1">
    <citation type="submission" date="2014-12" db="EMBL/GenBank/DDBJ databases">
        <title>Draft genome sequences of 10 type strains of Lactococcus.</title>
        <authorList>
            <person name="Sun Z."/>
            <person name="Zhong Z."/>
            <person name="Liu W."/>
            <person name="Zhang W."/>
            <person name="Zhang H."/>
        </authorList>
    </citation>
    <scope>NUCLEOTIDE SEQUENCE [LARGE SCALE GENOMIC DNA]</scope>
    <source>
        <strain evidence="2 5">DSM 22330</strain>
    </source>
</reference>
<dbReference type="STRING" id="1122154.SAMN02746068_00468"/>
<evidence type="ECO:0000313" key="5">
    <source>
        <dbReference type="Proteomes" id="UP000218979"/>
    </source>
</evidence>
<evidence type="ECO:0000313" key="2">
    <source>
        <dbReference type="EMBL" id="PCS04610.1"/>
    </source>
</evidence>